<dbReference type="Pfam" id="PF00873">
    <property type="entry name" value="ACR_tran"/>
    <property type="match status" value="3"/>
</dbReference>
<feature type="transmembrane region" description="Helical" evidence="2">
    <location>
        <begin position="734"/>
        <end position="757"/>
    </location>
</feature>
<feature type="transmembrane region" description="Helical" evidence="2">
    <location>
        <begin position="592"/>
        <end position="611"/>
    </location>
</feature>
<proteinExistence type="predicted"/>
<dbReference type="SUPFAM" id="SSF82714">
    <property type="entry name" value="Multidrug efflux transporter AcrB TolC docking domain, DN and DC subdomains"/>
    <property type="match status" value="2"/>
</dbReference>
<feature type="transmembrane region" description="Helical" evidence="2">
    <location>
        <begin position="527"/>
        <end position="549"/>
    </location>
</feature>
<feature type="transmembrane region" description="Helical" evidence="2">
    <location>
        <begin position="424"/>
        <end position="444"/>
    </location>
</feature>
<feature type="non-terminal residue" evidence="3">
    <location>
        <position position="1184"/>
    </location>
</feature>
<dbReference type="SUPFAM" id="SSF82693">
    <property type="entry name" value="Multidrug efflux transporter AcrB pore domain, PN1, PN2, PC1 and PC2 subdomains"/>
    <property type="match status" value="3"/>
</dbReference>
<dbReference type="Gene3D" id="3.30.70.1320">
    <property type="entry name" value="Multidrug efflux transporter AcrB pore domain like"/>
    <property type="match status" value="2"/>
</dbReference>
<dbReference type="Proteomes" id="UP000885771">
    <property type="component" value="Unassembled WGS sequence"/>
</dbReference>
<feature type="transmembrane region" description="Helical" evidence="2">
    <location>
        <begin position="495"/>
        <end position="515"/>
    </location>
</feature>
<comment type="caution">
    <text evidence="3">The sequence shown here is derived from an EMBL/GenBank/DDBJ whole genome shotgun (WGS) entry which is preliminary data.</text>
</comment>
<dbReference type="Gene3D" id="3.30.70.1430">
    <property type="entry name" value="Multidrug efflux transporter AcrB pore domain"/>
    <property type="match status" value="2"/>
</dbReference>
<feature type="transmembrane region" description="Helical" evidence="2">
    <location>
        <begin position="1147"/>
        <end position="1180"/>
    </location>
</feature>
<evidence type="ECO:0000313" key="3">
    <source>
        <dbReference type="EMBL" id="HHM02211.1"/>
    </source>
</evidence>
<keyword evidence="2" id="KW-0812">Transmembrane</keyword>
<dbReference type="AlphaFoldDB" id="A0A7V5RP76"/>
<dbReference type="PRINTS" id="PR00702">
    <property type="entry name" value="ACRIFLAVINRP"/>
</dbReference>
<organism evidence="3">
    <name type="scientific">Caldithrix abyssi</name>
    <dbReference type="NCBI Taxonomy" id="187145"/>
    <lineage>
        <taxon>Bacteria</taxon>
        <taxon>Pseudomonadati</taxon>
        <taxon>Calditrichota</taxon>
        <taxon>Calditrichia</taxon>
        <taxon>Calditrichales</taxon>
        <taxon>Calditrichaceae</taxon>
        <taxon>Caldithrix</taxon>
    </lineage>
</organism>
<feature type="compositionally biased region" description="Basic residues" evidence="1">
    <location>
        <begin position="325"/>
        <end position="352"/>
    </location>
</feature>
<dbReference type="PANTHER" id="PTHR32063:SF0">
    <property type="entry name" value="SWARMING MOTILITY PROTEIN SWRC"/>
    <property type="match status" value="1"/>
</dbReference>
<dbReference type="Gene3D" id="3.30.70.1440">
    <property type="entry name" value="Multidrug efflux transporter AcrB pore domain"/>
    <property type="match status" value="1"/>
</dbReference>
<reference evidence="3" key="1">
    <citation type="journal article" date="2020" name="mSystems">
        <title>Genome- and Community-Level Interaction Insights into Carbon Utilization and Element Cycling Functions of Hydrothermarchaeota in Hydrothermal Sediment.</title>
        <authorList>
            <person name="Zhou Z."/>
            <person name="Liu Y."/>
            <person name="Xu W."/>
            <person name="Pan J."/>
            <person name="Luo Z.H."/>
            <person name="Li M."/>
        </authorList>
    </citation>
    <scope>NUCLEOTIDE SEQUENCE [LARGE SCALE GENOMIC DNA]</scope>
    <source>
        <strain evidence="3">HyVt-460</strain>
    </source>
</reference>
<dbReference type="Gene3D" id="1.20.1640.10">
    <property type="entry name" value="Multidrug efflux transporter AcrB transmembrane domain"/>
    <property type="match status" value="5"/>
</dbReference>
<feature type="transmembrane region" description="Helical" evidence="2">
    <location>
        <begin position="401"/>
        <end position="417"/>
    </location>
</feature>
<keyword evidence="2" id="KW-1133">Transmembrane helix</keyword>
<dbReference type="InterPro" id="IPR001036">
    <property type="entry name" value="Acrflvin-R"/>
</dbReference>
<feature type="transmembrane region" description="Helical" evidence="2">
    <location>
        <begin position="617"/>
        <end position="643"/>
    </location>
</feature>
<dbReference type="InterPro" id="IPR027463">
    <property type="entry name" value="AcrB_DN_DC_subdom"/>
</dbReference>
<feature type="transmembrane region" description="Helical" evidence="2">
    <location>
        <begin position="791"/>
        <end position="809"/>
    </location>
</feature>
<dbReference type="EMBL" id="DRLI01000163">
    <property type="protein sequence ID" value="HHM02211.1"/>
    <property type="molecule type" value="Genomic_DNA"/>
</dbReference>
<evidence type="ECO:0000256" key="2">
    <source>
        <dbReference type="SAM" id="Phobius"/>
    </source>
</evidence>
<evidence type="ECO:0000256" key="1">
    <source>
        <dbReference type="SAM" id="MobiDB-lite"/>
    </source>
</evidence>
<feature type="transmembrane region" description="Helical" evidence="2">
    <location>
        <begin position="708"/>
        <end position="728"/>
    </location>
</feature>
<dbReference type="Gene3D" id="3.30.2090.10">
    <property type="entry name" value="Multidrug efflux transporter AcrB TolC docking domain, DN and DC subdomains"/>
    <property type="match status" value="2"/>
</dbReference>
<feature type="transmembrane region" description="Helical" evidence="2">
    <location>
        <begin position="1121"/>
        <end position="1140"/>
    </location>
</feature>
<feature type="transmembrane region" description="Helical" evidence="2">
    <location>
        <begin position="450"/>
        <end position="474"/>
    </location>
</feature>
<gene>
    <name evidence="3" type="ORF">ENJ15_04305</name>
</gene>
<keyword evidence="2" id="KW-0472">Membrane</keyword>
<dbReference type="PANTHER" id="PTHR32063">
    <property type="match status" value="1"/>
</dbReference>
<dbReference type="GO" id="GO:0042910">
    <property type="term" value="F:xenobiotic transmembrane transporter activity"/>
    <property type="evidence" value="ECO:0007669"/>
    <property type="project" value="TreeGrafter"/>
</dbReference>
<feature type="region of interest" description="Disordered" evidence="1">
    <location>
        <begin position="320"/>
        <end position="358"/>
    </location>
</feature>
<protein>
    <submittedName>
        <fullName evidence="3">Efflux RND transporter permease subunit</fullName>
    </submittedName>
</protein>
<name>A0A7V5RP76_CALAY</name>
<feature type="transmembrane region" description="Helical" evidence="2">
    <location>
        <begin position="21"/>
        <end position="41"/>
    </location>
</feature>
<dbReference type="SUPFAM" id="SSF82866">
    <property type="entry name" value="Multidrug efflux transporter AcrB transmembrane domain"/>
    <property type="match status" value="2"/>
</dbReference>
<sequence length="1184" mass="132200">MNNKAKETLNSFYTFTTKRPVAILMVVVGVVVFGIISYQQLPLNLMPDMTYPSLTVRTEYPGAAPEEVETSISRPVEQALGIVDNLVSISSISKAEQSDVILDFTWDTDMDKATADIREKLDQVFLPDDAKRPLILRFDPSLDPIMRLALYGKENLTYIRYIGEEQLKRALETIDGVAAVKVKGGLEEEIRVELNERAMTQIGMNIETVKNRLSEENVNLAGGNLKEGQTEYLVRTLNEFRSIKEIEELVVGRFNNVDIKIKDVGHVYRTHKERQIITRVNGTESVDIEIFKEADANIVEVAHRVKERLYGTKEQREYVAEMKNPKKVKKEKKAKPDKKVKKQRRGRGRRGSRGAPMDREAFKKAQMTNFLAYELPGDIKIETLSDQSVFIESSVNEVKNTAIMGGFLAIIVLFIFLRLLSPTVIIALSIPISIIATFAPMKIFGVSLNIMSLGGLALGVGMLVDNSIVVLESISRRREKGDSLVEATIRGVSEVGGAVTASTLTTVAVFFPIVFVQGVAGQVFGDMALTIVFSLLASLAVALFLIPMLSSRQISAFTRGTNLNTLPSAFILNMPLKEQVDRFFSRESKTDAGGLGGWLSLLGQSVSGWFVRTMEVFLYTLLAMGKILLVFFLTLFTPFLFWLKPANKTYMAWLRELSLGKKTDDGGSDHPLWRGYEQVKSVPQFFTDIAAYLKSLRETTSWKKTVKIILVPVALVFNLLKMFTYVLFELSFRLVHAVVLMVGLLIYMLIMLLRLIFTMPTRLLVTLFDRGYGLIEKGYPRLLTAAMRNRWSMLAGVLLLFVLTVLGLGPRLGSELIPEVAQGEFFVELRLPVGTPVEETDERIVPIATQISAMPGVDKVASVAGTDKSATTESEEGENTARLTVTITPGLDYESTEQELIHKIRELMQNYPGITANIARPTLFSFKTPIEVHLKGYNLSKLQQYSREIEQTISAIPGVVDAKSNIQRGNPEVQIYYDRKRLALYGLNVLQVANIVRNKIRGDVATEFRQEDRKIDVLVRLREADKESIDDLRRIVVNPGSAVPVRLSSVAEIRVNEGPSEIRRVDQTRTAVITANVEDGYSLSDINNKIYEALAAMDLPQEFAFDLAGQNKEMETSLNSLYLALALAIFLVYIVMASQFESLIHPFIIIFTIPLALIGVVVFLFILSIPLSIVVFLGMIMLAG</sequence>
<dbReference type="GO" id="GO:0005886">
    <property type="term" value="C:plasma membrane"/>
    <property type="evidence" value="ECO:0007669"/>
    <property type="project" value="TreeGrafter"/>
</dbReference>
<accession>A0A7V5RP76</accession>